<sequence length="270" mass="29566">MSKLITVLGSTGNQGGSVIKHLLADATLSKEFKIRGVTRDTSKPAAQALANQGVEVVSADMNSKSSVAKAIEGSHTVFLVTNYWETGKPEVEITQGQNVADAAKDAVVSHLIFSSLLNVTETTGGRLSHVPHFDGKNEIERYIRGTGVPCSFVLPGYFMSNYLQMLRKGDDGAFTLAYPVSNKAKFPLFDAAEDTGKFVKAVIKNREKVLGHHVLEATDYYTPERILAEFEEVTGKKTHYAQVPAEQYRGFLPPAMAEEMLENHLFVEDP</sequence>
<evidence type="ECO:0000259" key="3">
    <source>
        <dbReference type="Pfam" id="PF05368"/>
    </source>
</evidence>
<dbReference type="EMBL" id="JAVRRA010024771">
    <property type="protein sequence ID" value="KAK5129461.1"/>
    <property type="molecule type" value="Genomic_DNA"/>
</dbReference>
<reference evidence="4 5" key="1">
    <citation type="submission" date="2023-08" db="EMBL/GenBank/DDBJ databases">
        <title>Black Yeasts Isolated from many extreme environments.</title>
        <authorList>
            <person name="Coleine C."/>
            <person name="Stajich J.E."/>
            <person name="Selbmann L."/>
        </authorList>
    </citation>
    <scope>NUCLEOTIDE SEQUENCE [LARGE SCALE GENOMIC DNA]</scope>
    <source>
        <strain evidence="4 5">CCFEE 536</strain>
    </source>
</reference>
<dbReference type="Pfam" id="PF05368">
    <property type="entry name" value="NmrA"/>
    <property type="match status" value="1"/>
</dbReference>
<dbReference type="Gene3D" id="3.40.50.720">
    <property type="entry name" value="NAD(P)-binding Rossmann-like Domain"/>
    <property type="match status" value="1"/>
</dbReference>
<dbReference type="InterPro" id="IPR008030">
    <property type="entry name" value="NmrA-like"/>
</dbReference>
<gene>
    <name evidence="4" type="ORF">LTR16_002151</name>
</gene>
<name>A0ABR0KTE3_9PEZI</name>
<dbReference type="Proteomes" id="UP001357485">
    <property type="component" value="Unassembled WGS sequence"/>
</dbReference>
<evidence type="ECO:0000256" key="1">
    <source>
        <dbReference type="ARBA" id="ARBA00006328"/>
    </source>
</evidence>
<dbReference type="InterPro" id="IPR051164">
    <property type="entry name" value="NmrA-like_oxidored"/>
</dbReference>
<dbReference type="CDD" id="cd05251">
    <property type="entry name" value="NmrA_like_SDR_a"/>
    <property type="match status" value="1"/>
</dbReference>
<accession>A0ABR0KTE3</accession>
<keyword evidence="2" id="KW-0521">NADP</keyword>
<dbReference type="SUPFAM" id="SSF51735">
    <property type="entry name" value="NAD(P)-binding Rossmann-fold domains"/>
    <property type="match status" value="1"/>
</dbReference>
<protein>
    <recommendedName>
        <fullName evidence="3">NmrA-like domain-containing protein</fullName>
    </recommendedName>
</protein>
<feature type="domain" description="NmrA-like" evidence="3">
    <location>
        <begin position="1"/>
        <end position="268"/>
    </location>
</feature>
<evidence type="ECO:0000313" key="5">
    <source>
        <dbReference type="Proteomes" id="UP001357485"/>
    </source>
</evidence>
<dbReference type="Gene3D" id="3.90.25.10">
    <property type="entry name" value="UDP-galactose 4-epimerase, domain 1"/>
    <property type="match status" value="1"/>
</dbReference>
<comment type="similarity">
    <text evidence="1">Belongs to the NmrA-type oxidoreductase family.</text>
</comment>
<evidence type="ECO:0000256" key="2">
    <source>
        <dbReference type="ARBA" id="ARBA00022857"/>
    </source>
</evidence>
<dbReference type="InterPro" id="IPR036291">
    <property type="entry name" value="NAD(P)-bd_dom_sf"/>
</dbReference>
<keyword evidence="5" id="KW-1185">Reference proteome</keyword>
<comment type="caution">
    <text evidence="4">The sequence shown here is derived from an EMBL/GenBank/DDBJ whole genome shotgun (WGS) entry which is preliminary data.</text>
</comment>
<evidence type="ECO:0000313" key="4">
    <source>
        <dbReference type="EMBL" id="KAK5129461.1"/>
    </source>
</evidence>
<proteinExistence type="inferred from homology"/>
<dbReference type="PANTHER" id="PTHR42748:SF31">
    <property type="entry name" value="NMRA-LIKE DOMAIN-CONTAINING PROTEIN-RELATED"/>
    <property type="match status" value="1"/>
</dbReference>
<dbReference type="PANTHER" id="PTHR42748">
    <property type="entry name" value="NITROGEN METABOLITE REPRESSION PROTEIN NMRA FAMILY MEMBER"/>
    <property type="match status" value="1"/>
</dbReference>
<organism evidence="4 5">
    <name type="scientific">Cryomyces antarcticus</name>
    <dbReference type="NCBI Taxonomy" id="329879"/>
    <lineage>
        <taxon>Eukaryota</taxon>
        <taxon>Fungi</taxon>
        <taxon>Dikarya</taxon>
        <taxon>Ascomycota</taxon>
        <taxon>Pezizomycotina</taxon>
        <taxon>Dothideomycetes</taxon>
        <taxon>Dothideomycetes incertae sedis</taxon>
        <taxon>Cryomyces</taxon>
    </lineage>
</organism>